<dbReference type="InterPro" id="IPR036986">
    <property type="entry name" value="S4_RNA-bd_sf"/>
</dbReference>
<dbReference type="Pfam" id="PF01479">
    <property type="entry name" value="S4"/>
    <property type="match status" value="1"/>
</dbReference>
<dbReference type="SUPFAM" id="SSF55120">
    <property type="entry name" value="Pseudouridine synthase"/>
    <property type="match status" value="1"/>
</dbReference>
<dbReference type="GO" id="GO:0000455">
    <property type="term" value="P:enzyme-directed rRNA pseudouridine synthesis"/>
    <property type="evidence" value="ECO:0007669"/>
    <property type="project" value="UniProtKB-ARBA"/>
</dbReference>
<dbReference type="GO" id="GO:0120159">
    <property type="term" value="F:rRNA pseudouridine synthase activity"/>
    <property type="evidence" value="ECO:0007669"/>
    <property type="project" value="UniProtKB-ARBA"/>
</dbReference>
<sequence>MKDTIRLDKYLTEMGEGTRSQIKEMARKGRISVNGVTEKKSERKISPSSDTVAVDGRNVSYVEYEYYMLHKPQGVVSATEDRLHETVVELITDRKRDDLFPVGRLDIDTEGLLLLTNDGDLTHRLLSPKKHVDKVYYAKIEGMLPEDVKDRMAEGLVLSDGTETLPADLEVVHRGDSGELSEIRLTIHEGKFHQVKRMFETLGCHVVYLKRLSMGMLVLDEALKPGEYRPLTHEELELLKKTNQE</sequence>
<dbReference type="Gene3D" id="3.30.70.1560">
    <property type="entry name" value="Alpha-L RNA-binding motif"/>
    <property type="match status" value="1"/>
</dbReference>
<evidence type="ECO:0000313" key="8">
    <source>
        <dbReference type="Proteomes" id="UP000095651"/>
    </source>
</evidence>
<proteinExistence type="inferred from homology"/>
<dbReference type="SMART" id="SM00363">
    <property type="entry name" value="S4"/>
    <property type="match status" value="1"/>
</dbReference>
<dbReference type="GO" id="GO:0005829">
    <property type="term" value="C:cytosol"/>
    <property type="evidence" value="ECO:0007669"/>
    <property type="project" value="UniProtKB-ARBA"/>
</dbReference>
<dbReference type="PANTHER" id="PTHR47683:SF4">
    <property type="entry name" value="PSEUDOURIDINE SYNTHASE"/>
    <property type="match status" value="1"/>
</dbReference>
<dbReference type="EMBL" id="CYZE01000001">
    <property type="protein sequence ID" value="CUN47414.1"/>
    <property type="molecule type" value="Genomic_DNA"/>
</dbReference>
<comment type="similarity">
    <text evidence="1 5">Belongs to the pseudouridine synthase RsuA family.</text>
</comment>
<dbReference type="SUPFAM" id="SSF55174">
    <property type="entry name" value="Alpha-L RNA-binding motif"/>
    <property type="match status" value="1"/>
</dbReference>
<dbReference type="PROSITE" id="PS01149">
    <property type="entry name" value="PSI_RSU"/>
    <property type="match status" value="1"/>
</dbReference>
<evidence type="ECO:0000256" key="3">
    <source>
        <dbReference type="ARBA" id="ARBA00023235"/>
    </source>
</evidence>
<name>A0A173X722_9FIRM</name>
<dbReference type="InterPro" id="IPR006145">
    <property type="entry name" value="PsdUridine_synth_RsuA/RluA"/>
</dbReference>
<evidence type="ECO:0000313" key="7">
    <source>
        <dbReference type="EMBL" id="CUN47414.1"/>
    </source>
</evidence>
<dbReference type="AlphaFoldDB" id="A0A173X722"/>
<dbReference type="CDD" id="cd00165">
    <property type="entry name" value="S4"/>
    <property type="match status" value="1"/>
</dbReference>
<dbReference type="InterPro" id="IPR018496">
    <property type="entry name" value="PsdUridine_synth_RsuA/RluB_CS"/>
</dbReference>
<dbReference type="Pfam" id="PF00849">
    <property type="entry name" value="PseudoU_synth_2"/>
    <property type="match status" value="1"/>
</dbReference>
<dbReference type="Gene3D" id="3.10.290.10">
    <property type="entry name" value="RNA-binding S4 domain"/>
    <property type="match status" value="1"/>
</dbReference>
<dbReference type="GO" id="GO:0003723">
    <property type="term" value="F:RNA binding"/>
    <property type="evidence" value="ECO:0007669"/>
    <property type="project" value="UniProtKB-KW"/>
</dbReference>
<feature type="domain" description="RNA-binding S4" evidence="6">
    <location>
        <begin position="5"/>
        <end position="68"/>
    </location>
</feature>
<dbReference type="InterPro" id="IPR050343">
    <property type="entry name" value="RsuA_PseudoU_synthase"/>
</dbReference>
<dbReference type="FunFam" id="3.30.70.1560:FF:000001">
    <property type="entry name" value="Pseudouridine synthase"/>
    <property type="match status" value="1"/>
</dbReference>
<dbReference type="CDD" id="cd02553">
    <property type="entry name" value="PseudoU_synth_RsuA"/>
    <property type="match status" value="1"/>
</dbReference>
<evidence type="ECO:0000256" key="5">
    <source>
        <dbReference type="RuleBase" id="RU003887"/>
    </source>
</evidence>
<accession>A0A173X722</accession>
<keyword evidence="2 4" id="KW-0694">RNA-binding</keyword>
<dbReference type="InterPro" id="IPR000748">
    <property type="entry name" value="PsdUridine_synth_RsuA/RluB/E/F"/>
</dbReference>
<organism evidence="7 8">
    <name type="scientific">Hungatella hathewayi</name>
    <dbReference type="NCBI Taxonomy" id="154046"/>
    <lineage>
        <taxon>Bacteria</taxon>
        <taxon>Bacillati</taxon>
        <taxon>Bacillota</taxon>
        <taxon>Clostridia</taxon>
        <taxon>Lachnospirales</taxon>
        <taxon>Lachnospiraceae</taxon>
        <taxon>Hungatella</taxon>
    </lineage>
</organism>
<dbReference type="InterPro" id="IPR002942">
    <property type="entry name" value="S4_RNA-bd"/>
</dbReference>
<dbReference type="Gene3D" id="3.30.70.580">
    <property type="entry name" value="Pseudouridine synthase I, catalytic domain, N-terminal subdomain"/>
    <property type="match status" value="1"/>
</dbReference>
<dbReference type="NCBIfam" id="TIGR00093">
    <property type="entry name" value="pseudouridine synthase"/>
    <property type="match status" value="1"/>
</dbReference>
<dbReference type="PROSITE" id="PS50889">
    <property type="entry name" value="S4"/>
    <property type="match status" value="1"/>
</dbReference>
<keyword evidence="3 5" id="KW-0413">Isomerase</keyword>
<evidence type="ECO:0000259" key="6">
    <source>
        <dbReference type="SMART" id="SM00363"/>
    </source>
</evidence>
<evidence type="ECO:0000256" key="2">
    <source>
        <dbReference type="ARBA" id="ARBA00022884"/>
    </source>
</evidence>
<dbReference type="Proteomes" id="UP000095651">
    <property type="component" value="Unassembled WGS sequence"/>
</dbReference>
<evidence type="ECO:0000256" key="1">
    <source>
        <dbReference type="ARBA" id="ARBA00008348"/>
    </source>
</evidence>
<dbReference type="PANTHER" id="PTHR47683">
    <property type="entry name" value="PSEUDOURIDINE SYNTHASE FAMILY PROTEIN-RELATED"/>
    <property type="match status" value="1"/>
</dbReference>
<dbReference type="RefSeq" id="WP_148549580.1">
    <property type="nucleotide sequence ID" value="NZ_CABIXC010000001.1"/>
</dbReference>
<reference evidence="7 8" key="1">
    <citation type="submission" date="2015-09" db="EMBL/GenBank/DDBJ databases">
        <authorList>
            <consortium name="Pathogen Informatics"/>
        </authorList>
    </citation>
    <scope>NUCLEOTIDE SEQUENCE [LARGE SCALE GENOMIC DNA]</scope>
    <source>
        <strain evidence="7 8">2789STDY5608850</strain>
    </source>
</reference>
<dbReference type="InterPro" id="IPR042092">
    <property type="entry name" value="PsdUridine_s_RsuA/RluB/E/F_cat"/>
</dbReference>
<evidence type="ECO:0000256" key="4">
    <source>
        <dbReference type="PROSITE-ProRule" id="PRU00182"/>
    </source>
</evidence>
<protein>
    <recommendedName>
        <fullName evidence="5">Pseudouridine synthase</fullName>
        <ecNumber evidence="5">5.4.99.-</ecNumber>
    </recommendedName>
</protein>
<dbReference type="InterPro" id="IPR020094">
    <property type="entry name" value="TruA/RsuA/RluB/E/F_N"/>
</dbReference>
<dbReference type="EC" id="5.4.99.-" evidence="5"/>
<dbReference type="InterPro" id="IPR020103">
    <property type="entry name" value="PsdUridine_synth_cat_dom_sf"/>
</dbReference>
<gene>
    <name evidence="7" type="primary">rsuA</name>
    <name evidence="7" type="ORF">ERS852407_00305</name>
</gene>